<feature type="region of interest" description="Disordered" evidence="1">
    <location>
        <begin position="88"/>
        <end position="110"/>
    </location>
</feature>
<dbReference type="EMBL" id="OFSP01000009">
    <property type="protein sequence ID" value="SOY46823.1"/>
    <property type="molecule type" value="Genomic_DNA"/>
</dbReference>
<organism evidence="2 3">
    <name type="scientific">Cupriavidus taiwanensis</name>
    <dbReference type="NCBI Taxonomy" id="164546"/>
    <lineage>
        <taxon>Bacteria</taxon>
        <taxon>Pseudomonadati</taxon>
        <taxon>Pseudomonadota</taxon>
        <taxon>Betaproteobacteria</taxon>
        <taxon>Burkholderiales</taxon>
        <taxon>Burkholderiaceae</taxon>
        <taxon>Cupriavidus</taxon>
    </lineage>
</organism>
<accession>A0A975WWY9</accession>
<protein>
    <recommendedName>
        <fullName evidence="4">DUF2239 domain-containing protein</fullName>
    </recommendedName>
</protein>
<evidence type="ECO:0008006" key="4">
    <source>
        <dbReference type="Google" id="ProtNLM"/>
    </source>
</evidence>
<evidence type="ECO:0000256" key="1">
    <source>
        <dbReference type="SAM" id="MobiDB-lite"/>
    </source>
</evidence>
<reference evidence="2 3" key="1">
    <citation type="submission" date="2018-01" db="EMBL/GenBank/DDBJ databases">
        <authorList>
            <person name="Clerissi C."/>
        </authorList>
    </citation>
    <scope>NUCLEOTIDE SEQUENCE [LARGE SCALE GENOMIC DNA]</scope>
    <source>
        <strain evidence="2">Cupriavidus taiwanensis STM 3521</strain>
    </source>
</reference>
<name>A0A975WWY9_9BURK</name>
<dbReference type="Proteomes" id="UP000256297">
    <property type="component" value="Chromosome CBM2589_b"/>
</dbReference>
<evidence type="ECO:0000313" key="3">
    <source>
        <dbReference type="Proteomes" id="UP000256297"/>
    </source>
</evidence>
<sequence length="216" mass="23201">MFLFLLRRPAMNAPTPHRFTTFDGHRRIASGPLPDNALALRRALDQGAAGPVLVFDDSTGRSIDLDTSGTEDEILERSAVRAAQLAAPQPAAGAIGDAPQAAEPRGRGRPRLGVVSREVTLLPRHWEWLAAQPGGASVALRKLVEQARRDPAGKDRSRAASERAYHFMVAIAGDLAGFEEASRALFASDLAGFARQIADWPADVREHALRLADSNG</sequence>
<comment type="caution">
    <text evidence="2">The sequence shown here is derived from an EMBL/GenBank/DDBJ whole genome shotgun (WGS) entry which is preliminary data.</text>
</comment>
<evidence type="ECO:0000313" key="2">
    <source>
        <dbReference type="EMBL" id="SOY46823.1"/>
    </source>
</evidence>
<feature type="compositionally biased region" description="Low complexity" evidence="1">
    <location>
        <begin position="88"/>
        <end position="102"/>
    </location>
</feature>
<dbReference type="AlphaFoldDB" id="A0A975WWY9"/>
<proteinExistence type="predicted"/>
<dbReference type="InterPro" id="IPR018715">
    <property type="entry name" value="DUF2239"/>
</dbReference>
<dbReference type="Pfam" id="PF09998">
    <property type="entry name" value="DUF2239"/>
    <property type="match status" value="1"/>
</dbReference>
<gene>
    <name evidence="2" type="ORF">CBM2589_B170019</name>
</gene>